<proteinExistence type="predicted"/>
<dbReference type="Proteomes" id="UP000279673">
    <property type="component" value="Unassembled WGS sequence"/>
</dbReference>
<keyword evidence="5" id="KW-1185">Reference proteome</keyword>
<dbReference type="InterPro" id="IPR003016">
    <property type="entry name" value="2-oxoA_DH_lipoyl-BS"/>
</dbReference>
<comment type="caution">
    <text evidence="4">The sequence shown here is derived from an EMBL/GenBank/DDBJ whole genome shotgun (WGS) entry which is preliminary data.</text>
</comment>
<keyword evidence="2" id="KW-0450">Lipoyl</keyword>
<protein>
    <submittedName>
        <fullName evidence="4">Biotin attachment protein</fullName>
    </submittedName>
</protein>
<dbReference type="PROSITE" id="PS00189">
    <property type="entry name" value="LIPOYL"/>
    <property type="match status" value="1"/>
</dbReference>
<dbReference type="InterPro" id="IPR000089">
    <property type="entry name" value="Biotin_lipoyl"/>
</dbReference>
<dbReference type="EMBL" id="RCHI01000017">
    <property type="protein sequence ID" value="RLL62962.1"/>
    <property type="molecule type" value="Genomic_DNA"/>
</dbReference>
<evidence type="ECO:0000313" key="4">
    <source>
        <dbReference type="EMBL" id="RLL62962.1"/>
    </source>
</evidence>
<evidence type="ECO:0000259" key="3">
    <source>
        <dbReference type="PROSITE" id="PS50968"/>
    </source>
</evidence>
<dbReference type="InterPro" id="IPR011053">
    <property type="entry name" value="Single_hybrid_motif"/>
</dbReference>
<sequence>MATDIIIPTDLWEEDTEAVITSWLADDGAQVAEGALIAEIMTAKVQYEIHAPAAGRLVILAAQDAVVPKGTVIGRVE</sequence>
<organism evidence="4 5">
    <name type="scientific">Paenirhodobacter hankyongi</name>
    <dbReference type="NCBI Taxonomy" id="2294033"/>
    <lineage>
        <taxon>Bacteria</taxon>
        <taxon>Pseudomonadati</taxon>
        <taxon>Pseudomonadota</taxon>
        <taxon>Alphaproteobacteria</taxon>
        <taxon>Rhodobacterales</taxon>
        <taxon>Rhodobacter group</taxon>
        <taxon>Paenirhodobacter</taxon>
    </lineage>
</organism>
<reference evidence="4 5" key="1">
    <citation type="submission" date="2018-10" db="EMBL/GenBank/DDBJ databases">
        <title>Rhodobacter sp . BO-81.</title>
        <authorList>
            <person name="Im W.T."/>
        </authorList>
    </citation>
    <scope>NUCLEOTIDE SEQUENCE [LARGE SCALE GENOMIC DNA]</scope>
    <source>
        <strain evidence="4 5">BO-81</strain>
    </source>
</reference>
<accession>A0A421BKL2</accession>
<evidence type="ECO:0000256" key="1">
    <source>
        <dbReference type="ARBA" id="ARBA00001938"/>
    </source>
</evidence>
<evidence type="ECO:0000256" key="2">
    <source>
        <dbReference type="ARBA" id="ARBA00022823"/>
    </source>
</evidence>
<dbReference type="Pfam" id="PF00364">
    <property type="entry name" value="Biotin_lipoyl"/>
    <property type="match status" value="1"/>
</dbReference>
<dbReference type="RefSeq" id="WP_121534529.1">
    <property type="nucleotide sequence ID" value="NZ_RCHI01000017.1"/>
</dbReference>
<name>A0A421BKL2_9RHOB</name>
<gene>
    <name evidence="4" type="ORF">DYS74_15130</name>
</gene>
<evidence type="ECO:0000313" key="5">
    <source>
        <dbReference type="Proteomes" id="UP000279673"/>
    </source>
</evidence>
<dbReference type="Gene3D" id="2.40.50.100">
    <property type="match status" value="1"/>
</dbReference>
<dbReference type="PROSITE" id="PS50968">
    <property type="entry name" value="BIOTINYL_LIPOYL"/>
    <property type="match status" value="1"/>
</dbReference>
<comment type="cofactor">
    <cofactor evidence="1">
        <name>(R)-lipoate</name>
        <dbReference type="ChEBI" id="CHEBI:83088"/>
    </cofactor>
</comment>
<dbReference type="AlphaFoldDB" id="A0A421BKL2"/>
<dbReference type="SUPFAM" id="SSF51230">
    <property type="entry name" value="Single hybrid motif"/>
    <property type="match status" value="1"/>
</dbReference>
<feature type="domain" description="Lipoyl-binding" evidence="3">
    <location>
        <begin position="2"/>
        <end position="77"/>
    </location>
</feature>